<feature type="transmembrane region" description="Helical" evidence="10">
    <location>
        <begin position="39"/>
        <end position="61"/>
    </location>
</feature>
<feature type="transmembrane region" description="Helical" evidence="10">
    <location>
        <begin position="153"/>
        <end position="172"/>
    </location>
</feature>
<comment type="subcellular location">
    <subcellularLocation>
        <location evidence="1">Cell inner membrane</location>
        <topology evidence="1">Multi-pass membrane protein</topology>
    </subcellularLocation>
</comment>
<dbReference type="EMBL" id="BNAL01000021">
    <property type="protein sequence ID" value="GHG05282.1"/>
    <property type="molecule type" value="Genomic_DNA"/>
</dbReference>
<dbReference type="InterPro" id="IPR013059">
    <property type="entry name" value="Trp_tyr_transpt"/>
</dbReference>
<dbReference type="PRINTS" id="PR00166">
    <property type="entry name" value="AROAAPRMEASE"/>
</dbReference>
<keyword evidence="3" id="KW-0813">Transport</keyword>
<evidence type="ECO:0000256" key="2">
    <source>
        <dbReference type="ARBA" id="ARBA00005452"/>
    </source>
</evidence>
<feature type="transmembrane region" description="Helical" evidence="10">
    <location>
        <begin position="12"/>
        <end position="33"/>
    </location>
</feature>
<evidence type="ECO:0000256" key="8">
    <source>
        <dbReference type="ARBA" id="ARBA00022989"/>
    </source>
</evidence>
<keyword evidence="7" id="KW-0029">Amino-acid transport</keyword>
<dbReference type="InterPro" id="IPR018227">
    <property type="entry name" value="Amino_acid_transport_2"/>
</dbReference>
<keyword evidence="8 10" id="KW-1133">Transmembrane helix</keyword>
<keyword evidence="9 10" id="KW-0472">Membrane</keyword>
<evidence type="ECO:0000313" key="12">
    <source>
        <dbReference type="Proteomes" id="UP000632154"/>
    </source>
</evidence>
<evidence type="ECO:0000256" key="1">
    <source>
        <dbReference type="ARBA" id="ARBA00004429"/>
    </source>
</evidence>
<keyword evidence="6 10" id="KW-0812">Transmembrane</keyword>
<evidence type="ECO:0000256" key="9">
    <source>
        <dbReference type="ARBA" id="ARBA00023136"/>
    </source>
</evidence>
<feature type="transmembrane region" description="Helical" evidence="10">
    <location>
        <begin position="121"/>
        <end position="141"/>
    </location>
</feature>
<gene>
    <name evidence="11" type="primary">tyrP-A</name>
    <name evidence="11" type="ORF">GCM10017783_17290</name>
</gene>
<evidence type="ECO:0000313" key="11">
    <source>
        <dbReference type="EMBL" id="GHG05282.1"/>
    </source>
</evidence>
<feature type="transmembrane region" description="Helical" evidence="10">
    <location>
        <begin position="184"/>
        <end position="202"/>
    </location>
</feature>
<dbReference type="Pfam" id="PF03222">
    <property type="entry name" value="Trp_Tyr_perm"/>
    <property type="match status" value="1"/>
</dbReference>
<evidence type="ECO:0000256" key="10">
    <source>
        <dbReference type="SAM" id="Phobius"/>
    </source>
</evidence>
<organism evidence="11 12">
    <name type="scientific">Deinococcus piscis</name>
    <dbReference type="NCBI Taxonomy" id="394230"/>
    <lineage>
        <taxon>Bacteria</taxon>
        <taxon>Thermotogati</taxon>
        <taxon>Deinococcota</taxon>
        <taxon>Deinococci</taxon>
        <taxon>Deinococcales</taxon>
        <taxon>Deinococcaceae</taxon>
        <taxon>Deinococcus</taxon>
    </lineage>
</organism>
<comment type="caution">
    <text evidence="11">The sequence shown here is derived from an EMBL/GenBank/DDBJ whole genome shotgun (WGS) entry which is preliminary data.</text>
</comment>
<name>A0ABQ3K7E1_9DEIO</name>
<dbReference type="PROSITE" id="PS00594">
    <property type="entry name" value="AROMATIC_AA_PERMEASE_1"/>
    <property type="match status" value="1"/>
</dbReference>
<feature type="transmembrane region" description="Helical" evidence="10">
    <location>
        <begin position="276"/>
        <end position="297"/>
    </location>
</feature>
<feature type="transmembrane region" description="Helical" evidence="10">
    <location>
        <begin position="369"/>
        <end position="392"/>
    </location>
</feature>
<evidence type="ECO:0000256" key="3">
    <source>
        <dbReference type="ARBA" id="ARBA00022448"/>
    </source>
</evidence>
<dbReference type="PANTHER" id="PTHR46997:SF2">
    <property type="entry name" value="TYROSINE-SPECIFIC TRANSPORT SYSTEM"/>
    <property type="match status" value="1"/>
</dbReference>
<evidence type="ECO:0000256" key="6">
    <source>
        <dbReference type="ARBA" id="ARBA00022692"/>
    </source>
</evidence>
<dbReference type="InterPro" id="IPR013061">
    <property type="entry name" value="Trp/try_permease_CS"/>
</dbReference>
<dbReference type="Gene3D" id="1.20.1740.10">
    <property type="entry name" value="Amino acid/polyamine transporter I"/>
    <property type="match status" value="1"/>
</dbReference>
<protein>
    <submittedName>
        <fullName evidence="11">Tyrosine-specific transport protein 1</fullName>
    </submittedName>
</protein>
<dbReference type="Proteomes" id="UP000632154">
    <property type="component" value="Unassembled WGS sequence"/>
</dbReference>
<evidence type="ECO:0000256" key="4">
    <source>
        <dbReference type="ARBA" id="ARBA00022475"/>
    </source>
</evidence>
<keyword evidence="4" id="KW-1003">Cell membrane</keyword>
<feature type="transmembrane region" description="Helical" evidence="10">
    <location>
        <begin position="309"/>
        <end position="330"/>
    </location>
</feature>
<keyword evidence="5" id="KW-0997">Cell inner membrane</keyword>
<dbReference type="RefSeq" id="WP_189643294.1">
    <property type="nucleotide sequence ID" value="NZ_BNAL01000021.1"/>
</dbReference>
<feature type="transmembrane region" description="Helical" evidence="10">
    <location>
        <begin position="336"/>
        <end position="357"/>
    </location>
</feature>
<dbReference type="PANTHER" id="PTHR46997">
    <property type="entry name" value="LOW AFFINITY TRYPTOPHAN PERMEASE-RELATED"/>
    <property type="match status" value="1"/>
</dbReference>
<evidence type="ECO:0000256" key="5">
    <source>
        <dbReference type="ARBA" id="ARBA00022519"/>
    </source>
</evidence>
<proteinExistence type="inferred from homology"/>
<evidence type="ECO:0000256" key="7">
    <source>
        <dbReference type="ARBA" id="ARBA00022970"/>
    </source>
</evidence>
<accession>A0ABQ3K7E1</accession>
<sequence>MTEHFAQTPQAGRTLGSALIIAGTTIGAGMLAMPLTSAGMGFGLTTLALLSMWALSAYTALQFAEVYRHHSPHEGLASLAGHYFGPAGKWAVTVILLLFMYAISAAYVSGGGSLLSGLMPLGSAGGSVLYALLVAAAVLLGTRSVDGLTRVLFVLKLAVFGLILAVVLPRTAPQLLLTAPQQTALYFSALPVFFTAFGFHAVMPSVTEYLGGKQRELRRAILWGTGLPLAVYLLWQLAIHGLIPQAELLRVGDLEQLSAAVGQATGSAALSQGVRAFSGLALTTSVLGVGLALLHSLRDVLGARLPARGSWLWLGLLTFVPPTVLATLYPQGFVALLGYAGLLAVLYTVLLPGLLVLRAHRQRPTEARLPGGPLAVWLSLAAGVAIILIPLLTQAGLLPKVQG</sequence>
<feature type="transmembrane region" description="Helical" evidence="10">
    <location>
        <begin position="90"/>
        <end position="109"/>
    </location>
</feature>
<keyword evidence="12" id="KW-1185">Reference proteome</keyword>
<reference evidence="12" key="1">
    <citation type="journal article" date="2019" name="Int. J. Syst. Evol. Microbiol.">
        <title>The Global Catalogue of Microorganisms (GCM) 10K type strain sequencing project: providing services to taxonomists for standard genome sequencing and annotation.</title>
        <authorList>
            <consortium name="The Broad Institute Genomics Platform"/>
            <consortium name="The Broad Institute Genome Sequencing Center for Infectious Disease"/>
            <person name="Wu L."/>
            <person name="Ma J."/>
        </authorList>
    </citation>
    <scope>NUCLEOTIDE SEQUENCE [LARGE SCALE GENOMIC DNA]</scope>
    <source>
        <strain evidence="12">CGMCC 1.18439</strain>
    </source>
</reference>
<comment type="similarity">
    <text evidence="2">Belongs to the amino acid/polyamine transporter 2 family. Mtr/TnaB/TyrP permease subfamily.</text>
</comment>
<feature type="transmembrane region" description="Helical" evidence="10">
    <location>
        <begin position="222"/>
        <end position="243"/>
    </location>
</feature>